<evidence type="ECO:0000256" key="10">
    <source>
        <dbReference type="SAM" id="Phobius"/>
    </source>
</evidence>
<evidence type="ECO:0000256" key="9">
    <source>
        <dbReference type="SAM" id="MobiDB-lite"/>
    </source>
</evidence>
<dbReference type="InterPro" id="IPR026961">
    <property type="entry name" value="PGG_dom"/>
</dbReference>
<name>A0AAQ3RSQ8_VIGMU</name>
<dbReference type="EMBL" id="CP144695">
    <property type="protein sequence ID" value="WVZ06444.1"/>
    <property type="molecule type" value="Genomic_DNA"/>
</dbReference>
<feature type="transmembrane region" description="Helical" evidence="10">
    <location>
        <begin position="397"/>
        <end position="417"/>
    </location>
</feature>
<evidence type="ECO:0000256" key="1">
    <source>
        <dbReference type="ARBA" id="ARBA00004141"/>
    </source>
</evidence>
<dbReference type="InterPro" id="IPR036770">
    <property type="entry name" value="Ankyrin_rpt-contain_sf"/>
</dbReference>
<feature type="transmembrane region" description="Helical" evidence="10">
    <location>
        <begin position="440"/>
        <end position="461"/>
    </location>
</feature>
<keyword evidence="7 10" id="KW-0472">Membrane</keyword>
<keyword evidence="3 10" id="KW-0812">Transmembrane</keyword>
<dbReference type="Proteomes" id="UP001374535">
    <property type="component" value="Chromosome 6"/>
</dbReference>
<evidence type="ECO:0000256" key="6">
    <source>
        <dbReference type="ARBA" id="ARBA00023043"/>
    </source>
</evidence>
<dbReference type="SUPFAM" id="SSF48403">
    <property type="entry name" value="Ankyrin repeat"/>
    <property type="match status" value="1"/>
</dbReference>
<sequence>MEVKATPTLEDHTITTLYEASLKGCVSTLQTLIQRNPLILNRVSLSPFSETPLHVASLLGHFEFCEALVKLKPSLVSEADSEGRFPLHLACAEGHSEVVKLLLLTNPDVCYAVDKDDMLPLHLAAMRGRVGAIQELIKTRPDSTHRITDNGSVLHFCVRYNHLEALKFFAQSATMNQEFLLAQDKEGNTVLHLAVKLKQIKTIKYLLTLPEMRAAARALNEAGLTNFEVMDSGPRDFITLKIEHMLTEAGVQIITEKQQGSSSSSPSPSVIPAQPPQEAKKMKLWETLWLKYLQYRPNWIEEKRGSLMVVATVIASMTFQSAISPPGGVWQEDTYSGGLNCSSYGICKAGTAVLAYDLAHEGFLRFSTFNTVSFFSSLCVVMVLISGLRVDNKPMMSMLTIVLFLALSSISLAYVSAQRLVTPHHLAHKIDTVNTPLRTVWKIIIAVVVLFHFLHLLILCAKKFQVKMPSSSNHLPLFTGSD</sequence>
<evidence type="ECO:0000256" key="2">
    <source>
        <dbReference type="ARBA" id="ARBA00004413"/>
    </source>
</evidence>
<accession>A0AAQ3RSQ8</accession>
<keyword evidence="5 10" id="KW-1133">Transmembrane helix</keyword>
<dbReference type="Pfam" id="PF13962">
    <property type="entry name" value="PGG"/>
    <property type="match status" value="1"/>
</dbReference>
<evidence type="ECO:0000313" key="12">
    <source>
        <dbReference type="EMBL" id="WVZ06444.1"/>
    </source>
</evidence>
<dbReference type="GO" id="GO:0005886">
    <property type="term" value="C:plasma membrane"/>
    <property type="evidence" value="ECO:0007669"/>
    <property type="project" value="UniProtKB-SubCell"/>
</dbReference>
<gene>
    <name evidence="12" type="ORF">V8G54_019790</name>
</gene>
<evidence type="ECO:0000259" key="11">
    <source>
        <dbReference type="Pfam" id="PF13962"/>
    </source>
</evidence>
<feature type="repeat" description="ANK" evidence="8">
    <location>
        <begin position="82"/>
        <end position="109"/>
    </location>
</feature>
<feature type="region of interest" description="Disordered" evidence="9">
    <location>
        <begin position="257"/>
        <end position="276"/>
    </location>
</feature>
<comment type="subcellular location">
    <subcellularLocation>
        <location evidence="2">Cell membrane</location>
        <topology evidence="2">Peripheral membrane protein</topology>
        <orientation evidence="2">Cytoplasmic side</orientation>
    </subcellularLocation>
    <subcellularLocation>
        <location evidence="1">Membrane</location>
        <topology evidence="1">Multi-pass membrane protein</topology>
    </subcellularLocation>
</comment>
<keyword evidence="6 8" id="KW-0040">ANK repeat</keyword>
<dbReference type="Gene3D" id="1.25.40.20">
    <property type="entry name" value="Ankyrin repeat-containing domain"/>
    <property type="match status" value="1"/>
</dbReference>
<protein>
    <recommendedName>
        <fullName evidence="11">PGG domain-containing protein</fullName>
    </recommendedName>
</protein>
<dbReference type="PROSITE" id="PS50088">
    <property type="entry name" value="ANK_REPEAT"/>
    <property type="match status" value="1"/>
</dbReference>
<dbReference type="Pfam" id="PF12796">
    <property type="entry name" value="Ank_2"/>
    <property type="match status" value="2"/>
</dbReference>
<evidence type="ECO:0000256" key="5">
    <source>
        <dbReference type="ARBA" id="ARBA00022989"/>
    </source>
</evidence>
<dbReference type="AlphaFoldDB" id="A0AAQ3RSQ8"/>
<evidence type="ECO:0000256" key="4">
    <source>
        <dbReference type="ARBA" id="ARBA00022737"/>
    </source>
</evidence>
<feature type="compositionally biased region" description="Low complexity" evidence="9">
    <location>
        <begin position="258"/>
        <end position="272"/>
    </location>
</feature>
<dbReference type="PANTHER" id="PTHR24186:SF37">
    <property type="entry name" value="PGG DOMAIN-CONTAINING PROTEIN"/>
    <property type="match status" value="1"/>
</dbReference>
<evidence type="ECO:0000313" key="13">
    <source>
        <dbReference type="Proteomes" id="UP001374535"/>
    </source>
</evidence>
<keyword evidence="4" id="KW-0677">Repeat</keyword>
<dbReference type="InterPro" id="IPR002110">
    <property type="entry name" value="Ankyrin_rpt"/>
</dbReference>
<evidence type="ECO:0000256" key="8">
    <source>
        <dbReference type="PROSITE-ProRule" id="PRU00023"/>
    </source>
</evidence>
<feature type="domain" description="PGG" evidence="11">
    <location>
        <begin position="298"/>
        <end position="418"/>
    </location>
</feature>
<feature type="transmembrane region" description="Helical" evidence="10">
    <location>
        <begin position="363"/>
        <end position="385"/>
    </location>
</feature>
<evidence type="ECO:0000256" key="7">
    <source>
        <dbReference type="ARBA" id="ARBA00023136"/>
    </source>
</evidence>
<dbReference type="PANTHER" id="PTHR24186">
    <property type="entry name" value="PROTEIN PHOSPHATASE 1 REGULATORY SUBUNIT"/>
    <property type="match status" value="1"/>
</dbReference>
<reference evidence="12 13" key="1">
    <citation type="journal article" date="2023" name="Life. Sci Alliance">
        <title>Evolutionary insights into 3D genome organization and epigenetic landscape of Vigna mungo.</title>
        <authorList>
            <person name="Junaid A."/>
            <person name="Singh B."/>
            <person name="Bhatia S."/>
        </authorList>
    </citation>
    <scope>NUCLEOTIDE SEQUENCE [LARGE SCALE GENOMIC DNA]</scope>
    <source>
        <strain evidence="12">Urdbean</strain>
    </source>
</reference>
<dbReference type="SMART" id="SM00248">
    <property type="entry name" value="ANK"/>
    <property type="match status" value="6"/>
</dbReference>
<dbReference type="PROSITE" id="PS50297">
    <property type="entry name" value="ANK_REP_REGION"/>
    <property type="match status" value="1"/>
</dbReference>
<proteinExistence type="predicted"/>
<evidence type="ECO:0000256" key="3">
    <source>
        <dbReference type="ARBA" id="ARBA00022692"/>
    </source>
</evidence>
<organism evidence="12 13">
    <name type="scientific">Vigna mungo</name>
    <name type="common">Black gram</name>
    <name type="synonym">Phaseolus mungo</name>
    <dbReference type="NCBI Taxonomy" id="3915"/>
    <lineage>
        <taxon>Eukaryota</taxon>
        <taxon>Viridiplantae</taxon>
        <taxon>Streptophyta</taxon>
        <taxon>Embryophyta</taxon>
        <taxon>Tracheophyta</taxon>
        <taxon>Spermatophyta</taxon>
        <taxon>Magnoliopsida</taxon>
        <taxon>eudicotyledons</taxon>
        <taxon>Gunneridae</taxon>
        <taxon>Pentapetalae</taxon>
        <taxon>rosids</taxon>
        <taxon>fabids</taxon>
        <taxon>Fabales</taxon>
        <taxon>Fabaceae</taxon>
        <taxon>Papilionoideae</taxon>
        <taxon>50 kb inversion clade</taxon>
        <taxon>NPAAA clade</taxon>
        <taxon>indigoferoid/millettioid clade</taxon>
        <taxon>Phaseoleae</taxon>
        <taxon>Vigna</taxon>
    </lineage>
</organism>
<keyword evidence="13" id="KW-1185">Reference proteome</keyword>